<sequence length="146" mass="17120">MSKATTNLPISQSRDSKFKTKTRGQNIYVDISAFRRAYKQGLLDPSIVAELDKIGFVWNCLEHQRQLNIEALELYKEKFGDLLIERKFVVPDKDPTWPVYLWNKKLGLVVHELRHRKNKIVPDRRKVLSAMGFVWDPLEDARLLNL</sequence>
<evidence type="ECO:0000259" key="1">
    <source>
        <dbReference type="Pfam" id="PF03457"/>
    </source>
</evidence>
<keyword evidence="4" id="KW-1185">Reference proteome</keyword>
<reference evidence="3 4" key="1">
    <citation type="submission" date="2019-03" db="EMBL/GenBank/DDBJ databases">
        <authorList>
            <person name="Gaulin E."/>
            <person name="Dumas B."/>
        </authorList>
    </citation>
    <scope>NUCLEOTIDE SEQUENCE [LARGE SCALE GENOMIC DNA]</scope>
    <source>
        <strain evidence="3">CBS 568.67</strain>
    </source>
</reference>
<dbReference type="EMBL" id="VJMH01000445">
    <property type="protein sequence ID" value="KAF0716194.1"/>
    <property type="molecule type" value="Genomic_DNA"/>
</dbReference>
<proteinExistence type="predicted"/>
<dbReference type="Pfam" id="PF03457">
    <property type="entry name" value="HA"/>
    <property type="match status" value="1"/>
</dbReference>
<evidence type="ECO:0000313" key="2">
    <source>
        <dbReference type="EMBL" id="KAF0716194.1"/>
    </source>
</evidence>
<dbReference type="PANTHER" id="PTHR37066">
    <property type="entry name" value="HELICASE-ASSOCIATED"/>
    <property type="match status" value="1"/>
</dbReference>
<name>A0A485KAF1_9STRA</name>
<evidence type="ECO:0000313" key="4">
    <source>
        <dbReference type="Proteomes" id="UP000332933"/>
    </source>
</evidence>
<dbReference type="PANTHER" id="PTHR37066:SF1">
    <property type="entry name" value="LNS2_PITP DOMAIN-CONTAINING PROTEIN"/>
    <property type="match status" value="1"/>
</dbReference>
<evidence type="ECO:0000313" key="3">
    <source>
        <dbReference type="EMBL" id="VFT80163.1"/>
    </source>
</evidence>
<gene>
    <name evidence="3" type="primary">Aste57867_2981</name>
    <name evidence="2" type="ORF">As57867_002972</name>
    <name evidence="3" type="ORF">ASTE57867_2981</name>
</gene>
<dbReference type="AlphaFoldDB" id="A0A485KAF1"/>
<accession>A0A485KAF1</accession>
<dbReference type="EMBL" id="CAADRA010000445">
    <property type="protein sequence ID" value="VFT80163.1"/>
    <property type="molecule type" value="Genomic_DNA"/>
</dbReference>
<reference evidence="2" key="2">
    <citation type="submission" date="2019-06" db="EMBL/GenBank/DDBJ databases">
        <title>Genomics analysis of Aphanomyces spp. identifies a new class of oomycete effector associated with host adaptation.</title>
        <authorList>
            <person name="Gaulin E."/>
        </authorList>
    </citation>
    <scope>NUCLEOTIDE SEQUENCE</scope>
    <source>
        <strain evidence="2">CBS 578.67</strain>
    </source>
</reference>
<protein>
    <submittedName>
        <fullName evidence="3">Aste57867_2981 protein</fullName>
    </submittedName>
</protein>
<organism evidence="3 4">
    <name type="scientific">Aphanomyces stellatus</name>
    <dbReference type="NCBI Taxonomy" id="120398"/>
    <lineage>
        <taxon>Eukaryota</taxon>
        <taxon>Sar</taxon>
        <taxon>Stramenopiles</taxon>
        <taxon>Oomycota</taxon>
        <taxon>Saprolegniomycetes</taxon>
        <taxon>Saprolegniales</taxon>
        <taxon>Verrucalvaceae</taxon>
        <taxon>Aphanomyces</taxon>
    </lineage>
</organism>
<dbReference type="InterPro" id="IPR005114">
    <property type="entry name" value="Helicase_assoc"/>
</dbReference>
<dbReference type="Proteomes" id="UP000332933">
    <property type="component" value="Unassembled WGS sequence"/>
</dbReference>
<dbReference type="OrthoDB" id="66498at2759"/>
<feature type="domain" description="Helicase-associated" evidence="1">
    <location>
        <begin position="68"/>
        <end position="133"/>
    </location>
</feature>